<gene>
    <name evidence="2" type="ORF">HaLaN_10553</name>
</gene>
<evidence type="ECO:0000313" key="2">
    <source>
        <dbReference type="EMBL" id="GFH14489.1"/>
    </source>
</evidence>
<proteinExistence type="predicted"/>
<reference evidence="2 3" key="1">
    <citation type="submission" date="2020-02" db="EMBL/GenBank/DDBJ databases">
        <title>Draft genome sequence of Haematococcus lacustris strain NIES-144.</title>
        <authorList>
            <person name="Morimoto D."/>
            <person name="Nakagawa S."/>
            <person name="Yoshida T."/>
            <person name="Sawayama S."/>
        </authorList>
    </citation>
    <scope>NUCLEOTIDE SEQUENCE [LARGE SCALE GENOMIC DNA]</scope>
    <source>
        <strain evidence="2 3">NIES-144</strain>
    </source>
</reference>
<dbReference type="Proteomes" id="UP000485058">
    <property type="component" value="Unassembled WGS sequence"/>
</dbReference>
<dbReference type="EMBL" id="BLLF01000732">
    <property type="protein sequence ID" value="GFH14489.1"/>
    <property type="molecule type" value="Genomic_DNA"/>
</dbReference>
<sequence length="72" mass="7647">MQACSTSGRAHIAGRPSAHSMGAAAPRPCWQRHASRPYPARQTLVCATKQTFTSFDDMIANSQVLGLADSTA</sequence>
<accession>A0A699Z5W2</accession>
<protein>
    <submittedName>
        <fullName evidence="2">Uncharacterized protein</fullName>
    </submittedName>
</protein>
<keyword evidence="3" id="KW-1185">Reference proteome</keyword>
<evidence type="ECO:0000313" key="3">
    <source>
        <dbReference type="Proteomes" id="UP000485058"/>
    </source>
</evidence>
<evidence type="ECO:0000256" key="1">
    <source>
        <dbReference type="SAM" id="MobiDB-lite"/>
    </source>
</evidence>
<name>A0A699Z5W2_HAELA</name>
<dbReference type="AlphaFoldDB" id="A0A699Z5W2"/>
<comment type="caution">
    <text evidence="2">The sequence shown here is derived from an EMBL/GenBank/DDBJ whole genome shotgun (WGS) entry which is preliminary data.</text>
</comment>
<feature type="region of interest" description="Disordered" evidence="1">
    <location>
        <begin position="1"/>
        <end position="29"/>
    </location>
</feature>
<organism evidence="2 3">
    <name type="scientific">Haematococcus lacustris</name>
    <name type="common">Green alga</name>
    <name type="synonym">Haematococcus pluvialis</name>
    <dbReference type="NCBI Taxonomy" id="44745"/>
    <lineage>
        <taxon>Eukaryota</taxon>
        <taxon>Viridiplantae</taxon>
        <taxon>Chlorophyta</taxon>
        <taxon>core chlorophytes</taxon>
        <taxon>Chlorophyceae</taxon>
        <taxon>CS clade</taxon>
        <taxon>Chlamydomonadales</taxon>
        <taxon>Haematococcaceae</taxon>
        <taxon>Haematococcus</taxon>
    </lineage>
</organism>